<keyword evidence="6" id="KW-0408">Iron</keyword>
<feature type="signal peptide" evidence="8">
    <location>
        <begin position="1"/>
        <end position="22"/>
    </location>
</feature>
<dbReference type="PANTHER" id="PTHR33577">
    <property type="entry name" value="STERIGMATOCYSTIN BIOSYNTHESIS PEROXIDASE STCC-RELATED"/>
    <property type="match status" value="1"/>
</dbReference>
<dbReference type="AlphaFoldDB" id="A0A4Y7SFU0"/>
<dbReference type="Gene3D" id="1.10.489.10">
    <property type="entry name" value="Chloroperoxidase-like"/>
    <property type="match status" value="1"/>
</dbReference>
<dbReference type="EMBL" id="QPFP01000136">
    <property type="protein sequence ID" value="TEB20564.1"/>
    <property type="molecule type" value="Genomic_DNA"/>
</dbReference>
<dbReference type="InterPro" id="IPR036851">
    <property type="entry name" value="Chloroperoxidase-like_sf"/>
</dbReference>
<evidence type="ECO:0000256" key="7">
    <source>
        <dbReference type="ARBA" id="ARBA00025795"/>
    </source>
</evidence>
<dbReference type="GO" id="GO:0004601">
    <property type="term" value="F:peroxidase activity"/>
    <property type="evidence" value="ECO:0007669"/>
    <property type="project" value="UniProtKB-KW"/>
</dbReference>
<evidence type="ECO:0000256" key="3">
    <source>
        <dbReference type="ARBA" id="ARBA00022617"/>
    </source>
</evidence>
<proteinExistence type="inferred from homology"/>
<evidence type="ECO:0000256" key="8">
    <source>
        <dbReference type="SAM" id="SignalP"/>
    </source>
</evidence>
<keyword evidence="8" id="KW-0732">Signal</keyword>
<dbReference type="Pfam" id="PF01328">
    <property type="entry name" value="Peroxidase_2"/>
    <property type="match status" value="1"/>
</dbReference>
<dbReference type="OrthoDB" id="407298at2759"/>
<evidence type="ECO:0000313" key="11">
    <source>
        <dbReference type="Proteomes" id="UP000298030"/>
    </source>
</evidence>
<comment type="similarity">
    <text evidence="7">Belongs to the chloroperoxidase family.</text>
</comment>
<reference evidence="10 11" key="1">
    <citation type="journal article" date="2019" name="Nat. Ecol. Evol.">
        <title>Megaphylogeny resolves global patterns of mushroom evolution.</title>
        <authorList>
            <person name="Varga T."/>
            <person name="Krizsan K."/>
            <person name="Foldi C."/>
            <person name="Dima B."/>
            <person name="Sanchez-Garcia M."/>
            <person name="Sanchez-Ramirez S."/>
            <person name="Szollosi G.J."/>
            <person name="Szarkandi J.G."/>
            <person name="Papp V."/>
            <person name="Albert L."/>
            <person name="Andreopoulos W."/>
            <person name="Angelini C."/>
            <person name="Antonin V."/>
            <person name="Barry K.W."/>
            <person name="Bougher N.L."/>
            <person name="Buchanan P."/>
            <person name="Buyck B."/>
            <person name="Bense V."/>
            <person name="Catcheside P."/>
            <person name="Chovatia M."/>
            <person name="Cooper J."/>
            <person name="Damon W."/>
            <person name="Desjardin D."/>
            <person name="Finy P."/>
            <person name="Geml J."/>
            <person name="Haridas S."/>
            <person name="Hughes K."/>
            <person name="Justo A."/>
            <person name="Karasinski D."/>
            <person name="Kautmanova I."/>
            <person name="Kiss B."/>
            <person name="Kocsube S."/>
            <person name="Kotiranta H."/>
            <person name="LaButti K.M."/>
            <person name="Lechner B.E."/>
            <person name="Liimatainen K."/>
            <person name="Lipzen A."/>
            <person name="Lukacs Z."/>
            <person name="Mihaltcheva S."/>
            <person name="Morgado L.N."/>
            <person name="Niskanen T."/>
            <person name="Noordeloos M.E."/>
            <person name="Ohm R.A."/>
            <person name="Ortiz-Santana B."/>
            <person name="Ovrebo C."/>
            <person name="Racz N."/>
            <person name="Riley R."/>
            <person name="Savchenko A."/>
            <person name="Shiryaev A."/>
            <person name="Soop K."/>
            <person name="Spirin V."/>
            <person name="Szebenyi C."/>
            <person name="Tomsovsky M."/>
            <person name="Tulloss R.E."/>
            <person name="Uehling J."/>
            <person name="Grigoriev I.V."/>
            <person name="Vagvolgyi C."/>
            <person name="Papp T."/>
            <person name="Martin F.M."/>
            <person name="Miettinen O."/>
            <person name="Hibbett D.S."/>
            <person name="Nagy L.G."/>
        </authorList>
    </citation>
    <scope>NUCLEOTIDE SEQUENCE [LARGE SCALE GENOMIC DNA]</scope>
    <source>
        <strain evidence="10 11">FP101781</strain>
    </source>
</reference>
<evidence type="ECO:0000256" key="5">
    <source>
        <dbReference type="ARBA" id="ARBA00023002"/>
    </source>
</evidence>
<evidence type="ECO:0000259" key="9">
    <source>
        <dbReference type="PROSITE" id="PS51405"/>
    </source>
</evidence>
<keyword evidence="2 10" id="KW-0575">Peroxidase</keyword>
<keyword evidence="3" id="KW-0349">Heme</keyword>
<keyword evidence="5" id="KW-0560">Oxidoreductase</keyword>
<dbReference type="GO" id="GO:0046872">
    <property type="term" value="F:metal ion binding"/>
    <property type="evidence" value="ECO:0007669"/>
    <property type="project" value="UniProtKB-KW"/>
</dbReference>
<comment type="caution">
    <text evidence="10">The sequence shown here is derived from an EMBL/GenBank/DDBJ whole genome shotgun (WGS) entry which is preliminary data.</text>
</comment>
<evidence type="ECO:0000256" key="1">
    <source>
        <dbReference type="ARBA" id="ARBA00001970"/>
    </source>
</evidence>
<accession>A0A4Y7SFU0</accession>
<keyword evidence="4" id="KW-0479">Metal-binding</keyword>
<dbReference type="SUPFAM" id="SSF47571">
    <property type="entry name" value="Cloroperoxidase"/>
    <property type="match status" value="1"/>
</dbReference>
<comment type="cofactor">
    <cofactor evidence="1">
        <name>heme b</name>
        <dbReference type="ChEBI" id="CHEBI:60344"/>
    </cofactor>
</comment>
<feature type="domain" description="Heme haloperoxidase family profile" evidence="9">
    <location>
        <begin position="70"/>
        <end position="308"/>
    </location>
</feature>
<evidence type="ECO:0000256" key="6">
    <source>
        <dbReference type="ARBA" id="ARBA00023004"/>
    </source>
</evidence>
<feature type="chain" id="PRO_5021300179" evidence="8">
    <location>
        <begin position="23"/>
        <end position="384"/>
    </location>
</feature>
<organism evidence="10 11">
    <name type="scientific">Coprinellus micaceus</name>
    <name type="common">Glistening ink-cap mushroom</name>
    <name type="synonym">Coprinus micaceus</name>
    <dbReference type="NCBI Taxonomy" id="71717"/>
    <lineage>
        <taxon>Eukaryota</taxon>
        <taxon>Fungi</taxon>
        <taxon>Dikarya</taxon>
        <taxon>Basidiomycota</taxon>
        <taxon>Agaricomycotina</taxon>
        <taxon>Agaricomycetes</taxon>
        <taxon>Agaricomycetidae</taxon>
        <taxon>Agaricales</taxon>
        <taxon>Agaricineae</taxon>
        <taxon>Psathyrellaceae</taxon>
        <taxon>Coprinellus</taxon>
    </lineage>
</organism>
<dbReference type="PROSITE" id="PS51405">
    <property type="entry name" value="HEME_HALOPEROXIDASE"/>
    <property type="match status" value="1"/>
</dbReference>
<gene>
    <name evidence="10" type="ORF">FA13DRAFT_1644455</name>
</gene>
<dbReference type="InterPro" id="IPR000028">
    <property type="entry name" value="Chloroperoxidase"/>
</dbReference>
<name>A0A4Y7SFU0_COPMI</name>
<dbReference type="Proteomes" id="UP000298030">
    <property type="component" value="Unassembled WGS sequence"/>
</dbReference>
<protein>
    <submittedName>
        <fullName evidence="10">Cloroperoxidase</fullName>
    </submittedName>
</protein>
<sequence>MTLNSTFLSLFALISLLSSLSATSSFPSYSSLAGLSERELDEVVAWLPQVLPPSPPPPLKFNGTKLVNDRDHPWKPIRKGDIRGPCPGLNTLASHGYLPRDGVATPSQIIEAVQEGFNMASATARFATYAAHLVDGNLVTDLLSIGGKTRRTGVDPPPPAIVGGLNTHSVFEGDSSMTRGDDFFGDNHSFNQTLFDQFVEYSNKYGGGFYNLATATELRHRRIQESIATNPQFDFTSPRFFTAFAESTFPYTFFVDGRISDRATAGLDMTNATLFFRDSKYPLDFWRPPAPTGGTGALQIFSAYPVAAGRNVDGVNTFTPDPTSADFSNICLLYTNFVNKTVKGLYPNPTGVLRRNLIINLGYFYNAFPGGVGECPEQFPYGTL</sequence>
<evidence type="ECO:0000256" key="2">
    <source>
        <dbReference type="ARBA" id="ARBA00022559"/>
    </source>
</evidence>
<dbReference type="PANTHER" id="PTHR33577:SF16">
    <property type="entry name" value="HEME HALOPEROXIDASE FAMILY PROFILE DOMAIN-CONTAINING PROTEIN"/>
    <property type="match status" value="1"/>
</dbReference>
<keyword evidence="11" id="KW-1185">Reference proteome</keyword>
<evidence type="ECO:0000313" key="10">
    <source>
        <dbReference type="EMBL" id="TEB20564.1"/>
    </source>
</evidence>
<dbReference type="FunFam" id="1.10.489.10:FF:000001">
    <property type="entry name" value="Aromatic peroxygenase"/>
    <property type="match status" value="1"/>
</dbReference>
<evidence type="ECO:0000256" key="4">
    <source>
        <dbReference type="ARBA" id="ARBA00022723"/>
    </source>
</evidence>